<feature type="region of interest" description="Disordered" evidence="8">
    <location>
        <begin position="1"/>
        <end position="41"/>
    </location>
</feature>
<evidence type="ECO:0000313" key="11">
    <source>
        <dbReference type="EMBL" id="KAH0631560.1"/>
    </source>
</evidence>
<dbReference type="PANTHER" id="PTHR23043">
    <property type="entry name" value="HYPOXIA-INDUCIBLE FACTOR 1 ALPHA"/>
    <property type="match status" value="1"/>
</dbReference>
<dbReference type="SMART" id="SM00353">
    <property type="entry name" value="HLH"/>
    <property type="match status" value="1"/>
</dbReference>
<sequence length="918" mass="100343">MMAYLGSSPKGTEGEIGISHSPSASRRSTTEIRKEKSRDAARCRRSKETEVFYQLAHTLPFARGVSAHLDKASIMRLTISYLRMHKMLNSDLAGSANDCCCRVRFNGQALADDQERLPADANGRMATALTSQRRCGPREALASFKAPKAGSSPEFWNRPQDEIPSSLVLRSHPSLNCQPSRNSPQFRSTLLFKTGEWRDEVEAEEQVDAYYLKALDGFLMVLTEEGDMIYLSENVNKHLGLSQLELIGHSVFDFIHPCDQEELQDVLSPRQGFSKKKEVKTERSFSVRMKSTLTTRGRTVNLKSATWKVLHCAGHMRSYAPAKPAAAKEAEGGFVEPPLRCLVLICEAIPHPANIETPLDSGTFLSRHTMDMKFTYCDDRIAEVAGYTPEDLLGCSMYEYIHALDSDSVSKSINTLLSKGQAVTGQYRFLARNGGYLWTQTQATVISSSKNSQPESIVCVHFILSQVEETGLVLSLEQTDRQGEHRRLPPPCLEGLDSDGALDELDPNGGDTIINLSFELRGPKILAFLRPANISEEELQLDPKRFCSPDLQKLLGPIFDPPGAQNQGGGTLRSKPPAPPPKPSPVVKKVSGNSSPAELPEELLFDMENVQKLFASNKEAEPMETALQDYEGLDLEMLAPYISMDDDFQLSSTDHPPWLAEKRGDPGAGARPASPPPRPRSRSFHGLCARPPELAALPRWGSDTSLSQTRPPQGQGNGQSGAGPMVEMVASVKIQSVPEGTNLNGQVAFAGSRKRSRELSLEEERDVFLEAGPPKRAHGHEPDGFLMPSLSLGFLLSVEECLDARSERGCGGTMALGKKLLSLEEPMGQRLLFHQIALVQLVQPLVSGLASAIGIPGHILESIQGDDVGLLGDMLPFVVDGPALSQLALYDGEDEGSVRSGGHFQLGEELLVELDQAT</sequence>
<reference evidence="11 12" key="1">
    <citation type="journal article" date="2022" name="Gigascience">
        <title>A chromosome-level genome assembly and annotation of the desert horned lizard, Phrynosoma platyrhinos, provides insight into chromosomal rearrangements among reptiles.</title>
        <authorList>
            <person name="Koochekian N."/>
            <person name="Ascanio A."/>
            <person name="Farleigh K."/>
            <person name="Card D.C."/>
            <person name="Schield D.R."/>
            <person name="Castoe T.A."/>
            <person name="Jezkova T."/>
        </authorList>
    </citation>
    <scope>NUCLEOTIDE SEQUENCE [LARGE SCALE GENOMIC DNA]</scope>
    <source>
        <strain evidence="11">NK-2021</strain>
    </source>
</reference>
<feature type="region of interest" description="Disordered" evidence="8">
    <location>
        <begin position="648"/>
        <end position="723"/>
    </location>
</feature>
<dbReference type="PANTHER" id="PTHR23043:SF18">
    <property type="entry name" value="HYPOXIA-INDUCIBLE FACTOR 3-ALPHA"/>
    <property type="match status" value="1"/>
</dbReference>
<organism evidence="11 12">
    <name type="scientific">Phrynosoma platyrhinos</name>
    <name type="common">Desert horned lizard</name>
    <dbReference type="NCBI Taxonomy" id="52577"/>
    <lineage>
        <taxon>Eukaryota</taxon>
        <taxon>Metazoa</taxon>
        <taxon>Chordata</taxon>
        <taxon>Craniata</taxon>
        <taxon>Vertebrata</taxon>
        <taxon>Euteleostomi</taxon>
        <taxon>Lepidosauria</taxon>
        <taxon>Squamata</taxon>
        <taxon>Bifurcata</taxon>
        <taxon>Unidentata</taxon>
        <taxon>Episquamata</taxon>
        <taxon>Toxicofera</taxon>
        <taxon>Iguania</taxon>
        <taxon>Phrynosomatidae</taxon>
        <taxon>Phrynosomatinae</taxon>
        <taxon>Phrynosoma</taxon>
    </lineage>
</organism>
<dbReference type="InterPro" id="IPR036638">
    <property type="entry name" value="HLH_DNA-bd_sf"/>
</dbReference>
<dbReference type="Pfam" id="PF00989">
    <property type="entry name" value="PAS"/>
    <property type="match status" value="1"/>
</dbReference>
<evidence type="ECO:0000259" key="9">
    <source>
        <dbReference type="PROSITE" id="PS50112"/>
    </source>
</evidence>
<dbReference type="Pfam" id="PF14598">
    <property type="entry name" value="PAS_11"/>
    <property type="match status" value="1"/>
</dbReference>
<evidence type="ECO:0000256" key="8">
    <source>
        <dbReference type="SAM" id="MobiDB-lite"/>
    </source>
</evidence>
<dbReference type="InterPro" id="IPR000014">
    <property type="entry name" value="PAS"/>
</dbReference>
<comment type="subcellular location">
    <subcellularLocation>
        <location evidence="1">Nucleus</location>
    </subcellularLocation>
</comment>
<dbReference type="SMART" id="SM00091">
    <property type="entry name" value="PAS"/>
    <property type="match status" value="2"/>
</dbReference>
<keyword evidence="5" id="KW-0804">Transcription</keyword>
<dbReference type="CDD" id="cd00130">
    <property type="entry name" value="PAS"/>
    <property type="match status" value="2"/>
</dbReference>
<dbReference type="CDD" id="cd19729">
    <property type="entry name" value="bHLH-PAS_HIF3a_PASD7"/>
    <property type="match status" value="1"/>
</dbReference>
<gene>
    <name evidence="11" type="ORF">JD844_005944</name>
</gene>
<dbReference type="InterPro" id="IPR021537">
    <property type="entry name" value="HIF_alpha-like"/>
</dbReference>
<dbReference type="Gene3D" id="4.10.280.10">
    <property type="entry name" value="Helix-loop-helix DNA-binding domain"/>
    <property type="match status" value="1"/>
</dbReference>
<keyword evidence="4" id="KW-0805">Transcription regulation</keyword>
<dbReference type="SUPFAM" id="SSF47459">
    <property type="entry name" value="HLH, helix-loop-helix DNA-binding domain"/>
    <property type="match status" value="1"/>
</dbReference>
<keyword evidence="12" id="KW-1185">Reference proteome</keyword>
<dbReference type="PROSITE" id="PS50888">
    <property type="entry name" value="BHLH"/>
    <property type="match status" value="1"/>
</dbReference>
<name>A0ABQ7TP42_PHRPL</name>
<evidence type="ECO:0000256" key="5">
    <source>
        <dbReference type="ARBA" id="ARBA00023163"/>
    </source>
</evidence>
<evidence type="ECO:0000259" key="10">
    <source>
        <dbReference type="PROSITE" id="PS50888"/>
    </source>
</evidence>
<evidence type="ECO:0000256" key="4">
    <source>
        <dbReference type="ARBA" id="ARBA00023015"/>
    </source>
</evidence>
<dbReference type="InterPro" id="IPR013767">
    <property type="entry name" value="PAS_fold"/>
</dbReference>
<feature type="compositionally biased region" description="Low complexity" evidence="8">
    <location>
        <begin position="585"/>
        <end position="596"/>
    </location>
</feature>
<dbReference type="SUPFAM" id="SSF55785">
    <property type="entry name" value="PYP-like sensor domain (PAS domain)"/>
    <property type="match status" value="2"/>
</dbReference>
<feature type="compositionally biased region" description="Basic and acidic residues" evidence="8">
    <location>
        <begin position="28"/>
        <end position="41"/>
    </location>
</feature>
<dbReference type="PROSITE" id="PS50112">
    <property type="entry name" value="PAS"/>
    <property type="match status" value="2"/>
</dbReference>
<dbReference type="InterPro" id="IPR001610">
    <property type="entry name" value="PAC"/>
</dbReference>
<dbReference type="SMART" id="SM00086">
    <property type="entry name" value="PAC"/>
    <property type="match status" value="1"/>
</dbReference>
<dbReference type="Pfam" id="PF23171">
    <property type="entry name" value="bHLH_HIF1A"/>
    <property type="match status" value="1"/>
</dbReference>
<feature type="domain" description="PAS" evidence="9">
    <location>
        <begin position="204"/>
        <end position="267"/>
    </location>
</feature>
<evidence type="ECO:0000256" key="7">
    <source>
        <dbReference type="ARBA" id="ARBA00023278"/>
    </source>
</evidence>
<dbReference type="Pfam" id="PF11413">
    <property type="entry name" value="HIF-1"/>
    <property type="match status" value="1"/>
</dbReference>
<dbReference type="Proteomes" id="UP000826234">
    <property type="component" value="Unassembled WGS sequence"/>
</dbReference>
<feature type="compositionally biased region" description="Polar residues" evidence="8">
    <location>
        <begin position="702"/>
        <end position="714"/>
    </location>
</feature>
<keyword evidence="7" id="KW-0379">Hydroxylation</keyword>
<feature type="domain" description="BHLH" evidence="10">
    <location>
        <begin position="32"/>
        <end position="85"/>
    </location>
</feature>
<protein>
    <recommendedName>
        <fullName evidence="13">Hypoxia-inducible factor 3-alpha</fullName>
    </recommendedName>
</protein>
<evidence type="ECO:0008006" key="13">
    <source>
        <dbReference type="Google" id="ProtNLM"/>
    </source>
</evidence>
<accession>A0ABQ7TP42</accession>
<keyword evidence="2" id="KW-0677">Repeat</keyword>
<keyword evidence="3" id="KW-0832">Ubl conjugation</keyword>
<dbReference type="NCBIfam" id="TIGR00229">
    <property type="entry name" value="sensory_box"/>
    <property type="match status" value="2"/>
</dbReference>
<evidence type="ECO:0000256" key="2">
    <source>
        <dbReference type="ARBA" id="ARBA00022737"/>
    </source>
</evidence>
<proteinExistence type="predicted"/>
<dbReference type="InterPro" id="IPR035965">
    <property type="entry name" value="PAS-like_dom_sf"/>
</dbReference>
<dbReference type="EMBL" id="JAIPUX010000035">
    <property type="protein sequence ID" value="KAH0631560.1"/>
    <property type="molecule type" value="Genomic_DNA"/>
</dbReference>
<feature type="region of interest" description="Disordered" evidence="8">
    <location>
        <begin position="557"/>
        <end position="597"/>
    </location>
</feature>
<evidence type="ECO:0000256" key="1">
    <source>
        <dbReference type="ARBA" id="ARBA00004123"/>
    </source>
</evidence>
<evidence type="ECO:0000313" key="12">
    <source>
        <dbReference type="Proteomes" id="UP000826234"/>
    </source>
</evidence>
<evidence type="ECO:0000256" key="6">
    <source>
        <dbReference type="ARBA" id="ARBA00023242"/>
    </source>
</evidence>
<evidence type="ECO:0000256" key="3">
    <source>
        <dbReference type="ARBA" id="ARBA00022843"/>
    </source>
</evidence>
<dbReference type="Gene3D" id="3.30.450.20">
    <property type="entry name" value="PAS domain"/>
    <property type="match status" value="2"/>
</dbReference>
<keyword evidence="6" id="KW-0539">Nucleus</keyword>
<comment type="caution">
    <text evidence="11">The sequence shown here is derived from an EMBL/GenBank/DDBJ whole genome shotgun (WGS) entry which is preliminary data.</text>
</comment>
<feature type="domain" description="PAS" evidence="9">
    <location>
        <begin position="371"/>
        <end position="420"/>
    </location>
</feature>
<dbReference type="InterPro" id="IPR011598">
    <property type="entry name" value="bHLH_dom"/>
</dbReference>